<evidence type="ECO:0000313" key="4">
    <source>
        <dbReference type="Proteomes" id="UP001185092"/>
    </source>
</evidence>
<evidence type="ECO:0000259" key="2">
    <source>
        <dbReference type="Pfam" id="PF18962"/>
    </source>
</evidence>
<organism evidence="3 4">
    <name type="scientific">Aureibacter tunicatorum</name>
    <dbReference type="NCBI Taxonomy" id="866807"/>
    <lineage>
        <taxon>Bacteria</taxon>
        <taxon>Pseudomonadati</taxon>
        <taxon>Bacteroidota</taxon>
        <taxon>Cytophagia</taxon>
        <taxon>Cytophagales</taxon>
        <taxon>Persicobacteraceae</taxon>
        <taxon>Aureibacter</taxon>
    </lineage>
</organism>
<dbReference type="NCBIfam" id="NF038128">
    <property type="entry name" value="choice_anch_J"/>
    <property type="match status" value="1"/>
</dbReference>
<dbReference type="AlphaFoldDB" id="A0AAE3XP92"/>
<keyword evidence="3" id="KW-0540">Nuclease</keyword>
<dbReference type="GO" id="GO:0004519">
    <property type="term" value="F:endonuclease activity"/>
    <property type="evidence" value="ECO:0007669"/>
    <property type="project" value="UniProtKB-KW"/>
</dbReference>
<keyword evidence="1" id="KW-0732">Signal</keyword>
<evidence type="ECO:0000256" key="1">
    <source>
        <dbReference type="SAM" id="SignalP"/>
    </source>
</evidence>
<dbReference type="NCBIfam" id="TIGR04183">
    <property type="entry name" value="Por_Secre_tail"/>
    <property type="match status" value="1"/>
</dbReference>
<dbReference type="Proteomes" id="UP001185092">
    <property type="component" value="Unassembled WGS sequence"/>
</dbReference>
<dbReference type="EMBL" id="JAVDQD010000002">
    <property type="protein sequence ID" value="MDR6238759.1"/>
    <property type="molecule type" value="Genomic_DNA"/>
</dbReference>
<keyword evidence="4" id="KW-1185">Reference proteome</keyword>
<dbReference type="Pfam" id="PF18962">
    <property type="entry name" value="Por_Secre_tail"/>
    <property type="match status" value="1"/>
</dbReference>
<dbReference type="SUPFAM" id="SSF56219">
    <property type="entry name" value="DNase I-like"/>
    <property type="match status" value="1"/>
</dbReference>
<proteinExistence type="predicted"/>
<keyword evidence="3" id="KW-0255">Endonuclease</keyword>
<sequence>MKKHFHSILFIAFAVVSFTVQAQTTVLVNEGFHSGLGGMDQYSFSGSAKWGTTSYGQPAPSAKMSGYSSRSRKNEDWLISPKLDLSNFSNVELSFDEAINYENNVANNCKVMISTNYSGSGNPSNANWIQVNMSARANGNSWTFISTGVLDLSNFTGNSNVHIAFKYTSSNSSAGTWEIDNIYITANTQVQNAAPTISSVGTTPEGIITNTDAVYINANIIDDKSVSSAKVSWGYSSSQLANSIVMNDLGNDIYKSSTSIPPQSSGTKIYYQVSATDNDRSTTSSTVKSFSIESEYLDIVTYNIEWLGKPSKAGLSISRDSQITKAAEDIINIDAEVYALQEIVVDPVNGDALTDLINKLNALDNANTWSGDYNTYFSYWWNPNYNSFPAQRQAYVYKTSKASNVSFTTLLTSEISSGDSRFGSGRLPFMMEADIMINGITQRIHLVNLHLKCCTGSANRRKSSMQTLVNELNNNYRNANVIVLGDLNVADQGGAYGEISTWGIYDDKDSDGANDYEHAAGSVQDLSYYDIDHILISNELTSEYAATPSNLKNQELNTSVSDHKPIKTSLTFQNTGSRTKNTSIEFKDNENSAENSLRIYPNPVENGIIYLDGIDSGKTIIVNIFDEQGRLVISNEVNESNSKISVEELPSGIYFAEISNQIEAIKLVIK</sequence>
<gene>
    <name evidence="3" type="ORF">HNQ88_001796</name>
</gene>
<accession>A0AAE3XP92</accession>
<dbReference type="Gene3D" id="3.60.10.10">
    <property type="entry name" value="Endonuclease/exonuclease/phosphatase"/>
    <property type="match status" value="1"/>
</dbReference>
<reference evidence="3" key="1">
    <citation type="submission" date="2023-07" db="EMBL/GenBank/DDBJ databases">
        <title>Genomic Encyclopedia of Type Strains, Phase IV (KMG-IV): sequencing the most valuable type-strain genomes for metagenomic binning, comparative biology and taxonomic classification.</title>
        <authorList>
            <person name="Goeker M."/>
        </authorList>
    </citation>
    <scope>NUCLEOTIDE SEQUENCE</scope>
    <source>
        <strain evidence="3">DSM 26174</strain>
    </source>
</reference>
<protein>
    <submittedName>
        <fullName evidence="3">Endonuclease/exonuclease/phosphatase family metal-dependent hydrolase</fullName>
    </submittedName>
</protein>
<evidence type="ECO:0000313" key="3">
    <source>
        <dbReference type="EMBL" id="MDR6238759.1"/>
    </source>
</evidence>
<comment type="caution">
    <text evidence="3">The sequence shown here is derived from an EMBL/GenBank/DDBJ whole genome shotgun (WGS) entry which is preliminary data.</text>
</comment>
<dbReference type="RefSeq" id="WP_309938266.1">
    <property type="nucleotide sequence ID" value="NZ_AP025305.1"/>
</dbReference>
<feature type="chain" id="PRO_5042162487" evidence="1">
    <location>
        <begin position="23"/>
        <end position="670"/>
    </location>
</feature>
<dbReference type="InterPro" id="IPR026444">
    <property type="entry name" value="Secre_tail"/>
</dbReference>
<name>A0AAE3XP92_9BACT</name>
<dbReference type="GO" id="GO:0016787">
    <property type="term" value="F:hydrolase activity"/>
    <property type="evidence" value="ECO:0007669"/>
    <property type="project" value="UniProtKB-KW"/>
</dbReference>
<dbReference type="Gene3D" id="2.60.120.200">
    <property type="match status" value="1"/>
</dbReference>
<feature type="signal peptide" evidence="1">
    <location>
        <begin position="1"/>
        <end position="22"/>
    </location>
</feature>
<feature type="domain" description="Secretion system C-terminal sorting" evidence="2">
    <location>
        <begin position="599"/>
        <end position="668"/>
    </location>
</feature>
<keyword evidence="3" id="KW-0378">Hydrolase</keyword>
<dbReference type="InterPro" id="IPR036691">
    <property type="entry name" value="Endo/exonu/phosph_ase_sf"/>
</dbReference>